<dbReference type="AlphaFoldDB" id="A0A815UFI4"/>
<proteinExistence type="predicted"/>
<sequence>VLFTSEFIVTVIVNGMELNLFYICFNMILIQLGKCYRQSFQCLQCDNQIDGPSCGEFSKIIPLQECQTFCYFAIIRNYTIYRRKRLHTTRAIRDCSNYSDIEIESEKILEIKIPNIRHHRSLNIMTVKRCIGEQCNNEFYLKESNGGSLTTKITSRHCYYLIIISFVIILFYLNR</sequence>
<evidence type="ECO:0000313" key="5">
    <source>
        <dbReference type="EMBL" id="CAF4376794.1"/>
    </source>
</evidence>
<dbReference type="Proteomes" id="UP000682733">
    <property type="component" value="Unassembled WGS sequence"/>
</dbReference>
<keyword evidence="1" id="KW-0812">Transmembrane</keyword>
<evidence type="ECO:0000256" key="1">
    <source>
        <dbReference type="SAM" id="Phobius"/>
    </source>
</evidence>
<protein>
    <submittedName>
        <fullName evidence="3">Uncharacterized protein</fullName>
    </submittedName>
</protein>
<dbReference type="Proteomes" id="UP000663829">
    <property type="component" value="Unassembled WGS sequence"/>
</dbReference>
<accession>A0A815UFI4</accession>
<keyword evidence="6" id="KW-1185">Reference proteome</keyword>
<feature type="transmembrane region" description="Helical" evidence="1">
    <location>
        <begin position="158"/>
        <end position="174"/>
    </location>
</feature>
<feature type="transmembrane region" description="Helical" evidence="1">
    <location>
        <begin position="6"/>
        <end position="30"/>
    </location>
</feature>
<gene>
    <name evidence="3" type="ORF">GPM918_LOCUS37373</name>
    <name evidence="2" type="ORF">OVA965_LOCUS25603</name>
    <name evidence="5" type="ORF">SRO942_LOCUS38136</name>
    <name evidence="4" type="ORF">TMI583_LOCUS26333</name>
</gene>
<evidence type="ECO:0000313" key="2">
    <source>
        <dbReference type="EMBL" id="CAF1236132.1"/>
    </source>
</evidence>
<keyword evidence="1" id="KW-1133">Transmembrane helix</keyword>
<dbReference type="OrthoDB" id="10019357at2759"/>
<name>A0A815UFI4_9BILA</name>
<dbReference type="EMBL" id="CAJOBC010089096">
    <property type="protein sequence ID" value="CAF4376794.1"/>
    <property type="molecule type" value="Genomic_DNA"/>
</dbReference>
<dbReference type="EMBL" id="CAJOBA010037530">
    <property type="protein sequence ID" value="CAF4043808.1"/>
    <property type="molecule type" value="Genomic_DNA"/>
</dbReference>
<dbReference type="EMBL" id="CAJNOK010015983">
    <property type="protein sequence ID" value="CAF1236132.1"/>
    <property type="molecule type" value="Genomic_DNA"/>
</dbReference>
<comment type="caution">
    <text evidence="3">The sequence shown here is derived from an EMBL/GenBank/DDBJ whole genome shotgun (WGS) entry which is preliminary data.</text>
</comment>
<dbReference type="EMBL" id="CAJNOQ010023550">
    <property type="protein sequence ID" value="CAF1516969.1"/>
    <property type="molecule type" value="Genomic_DNA"/>
</dbReference>
<dbReference type="Proteomes" id="UP000677228">
    <property type="component" value="Unassembled WGS sequence"/>
</dbReference>
<feature type="non-terminal residue" evidence="3">
    <location>
        <position position="1"/>
    </location>
</feature>
<evidence type="ECO:0000313" key="6">
    <source>
        <dbReference type="Proteomes" id="UP000663829"/>
    </source>
</evidence>
<keyword evidence="1" id="KW-0472">Membrane</keyword>
<dbReference type="Proteomes" id="UP000681722">
    <property type="component" value="Unassembled WGS sequence"/>
</dbReference>
<reference evidence="3" key="1">
    <citation type="submission" date="2021-02" db="EMBL/GenBank/DDBJ databases">
        <authorList>
            <person name="Nowell W R."/>
        </authorList>
    </citation>
    <scope>NUCLEOTIDE SEQUENCE</scope>
</reference>
<evidence type="ECO:0000313" key="3">
    <source>
        <dbReference type="EMBL" id="CAF1516969.1"/>
    </source>
</evidence>
<evidence type="ECO:0000313" key="4">
    <source>
        <dbReference type="EMBL" id="CAF4043808.1"/>
    </source>
</evidence>
<organism evidence="3 6">
    <name type="scientific">Didymodactylos carnosus</name>
    <dbReference type="NCBI Taxonomy" id="1234261"/>
    <lineage>
        <taxon>Eukaryota</taxon>
        <taxon>Metazoa</taxon>
        <taxon>Spiralia</taxon>
        <taxon>Gnathifera</taxon>
        <taxon>Rotifera</taxon>
        <taxon>Eurotatoria</taxon>
        <taxon>Bdelloidea</taxon>
        <taxon>Philodinida</taxon>
        <taxon>Philodinidae</taxon>
        <taxon>Didymodactylos</taxon>
    </lineage>
</organism>